<dbReference type="RefSeq" id="WP_158051917.1">
    <property type="nucleotide sequence ID" value="NZ_WBKB01000003.1"/>
</dbReference>
<dbReference type="AlphaFoldDB" id="A0A7J5BBI7"/>
<dbReference type="PANTHER" id="PTHR11527">
    <property type="entry name" value="HEAT-SHOCK PROTEIN 20 FAMILY MEMBER"/>
    <property type="match status" value="1"/>
</dbReference>
<protein>
    <submittedName>
        <fullName evidence="4">Hsp20/alpha crystallin family protein</fullName>
    </submittedName>
</protein>
<dbReference type="Pfam" id="PF00011">
    <property type="entry name" value="HSP20"/>
    <property type="match status" value="1"/>
</dbReference>
<feature type="domain" description="SHSP" evidence="3">
    <location>
        <begin position="40"/>
        <end position="151"/>
    </location>
</feature>
<gene>
    <name evidence="4" type="ORF">F8O05_06345</name>
</gene>
<reference evidence="4 5" key="1">
    <citation type="submission" date="2019-09" db="EMBL/GenBank/DDBJ databases">
        <title>Phylogeny of genus Pseudoclavibacter and closely related genus.</title>
        <authorList>
            <person name="Li Y."/>
        </authorList>
    </citation>
    <scope>NUCLEOTIDE SEQUENCE [LARGE SCALE GENOMIC DNA]</scope>
    <source>
        <strain evidence="4 5">KCTC 13959</strain>
    </source>
</reference>
<keyword evidence="5" id="KW-1185">Reference proteome</keyword>
<dbReference type="OrthoDB" id="5242916at2"/>
<evidence type="ECO:0000313" key="5">
    <source>
        <dbReference type="Proteomes" id="UP000433493"/>
    </source>
</evidence>
<dbReference type="InterPro" id="IPR002068">
    <property type="entry name" value="A-crystallin/Hsp20_dom"/>
</dbReference>
<proteinExistence type="inferred from homology"/>
<evidence type="ECO:0000313" key="4">
    <source>
        <dbReference type="EMBL" id="KAB1643502.1"/>
    </source>
</evidence>
<dbReference type="InterPro" id="IPR031107">
    <property type="entry name" value="Small_HSP"/>
</dbReference>
<comment type="caution">
    <text evidence="4">The sequence shown here is derived from an EMBL/GenBank/DDBJ whole genome shotgun (WGS) entry which is preliminary data.</text>
</comment>
<organism evidence="4 5">
    <name type="scientific">Gulosibacter chungangensis</name>
    <dbReference type="NCBI Taxonomy" id="979746"/>
    <lineage>
        <taxon>Bacteria</taxon>
        <taxon>Bacillati</taxon>
        <taxon>Actinomycetota</taxon>
        <taxon>Actinomycetes</taxon>
        <taxon>Micrococcales</taxon>
        <taxon>Microbacteriaceae</taxon>
        <taxon>Gulosibacter</taxon>
    </lineage>
</organism>
<evidence type="ECO:0000256" key="1">
    <source>
        <dbReference type="PROSITE-ProRule" id="PRU00285"/>
    </source>
</evidence>
<dbReference type="PROSITE" id="PS01031">
    <property type="entry name" value="SHSP"/>
    <property type="match status" value="1"/>
</dbReference>
<evidence type="ECO:0000259" key="3">
    <source>
        <dbReference type="PROSITE" id="PS01031"/>
    </source>
</evidence>
<comment type="similarity">
    <text evidence="1 2">Belongs to the small heat shock protein (HSP20) family.</text>
</comment>
<dbReference type="EMBL" id="WBKB01000003">
    <property type="protein sequence ID" value="KAB1643502.1"/>
    <property type="molecule type" value="Genomic_DNA"/>
</dbReference>
<dbReference type="CDD" id="cd06464">
    <property type="entry name" value="ACD_sHsps-like"/>
    <property type="match status" value="1"/>
</dbReference>
<name>A0A7J5BBI7_9MICO</name>
<dbReference type="Gene3D" id="2.60.40.790">
    <property type="match status" value="1"/>
</dbReference>
<dbReference type="InterPro" id="IPR008978">
    <property type="entry name" value="HSP20-like_chaperone"/>
</dbReference>
<evidence type="ECO:0000256" key="2">
    <source>
        <dbReference type="RuleBase" id="RU003616"/>
    </source>
</evidence>
<dbReference type="Proteomes" id="UP000433493">
    <property type="component" value="Unassembled WGS sequence"/>
</dbReference>
<accession>A0A7J5BBI7</accession>
<sequence>MALPVLRTSDAVDRWNPFREFENLYSQMGQLMNSTFGQLDETAAGWSPLADLSETEDAYLVEVDLPGVKQKDIDIELHGNLLSVSGELKEKEREGLMRHRTRRVGQFRYRVQLPDAVDADKVEAALSDGVLTVTVPKIETAKPKRIAIKGS</sequence>
<dbReference type="SUPFAM" id="SSF49764">
    <property type="entry name" value="HSP20-like chaperones"/>
    <property type="match status" value="1"/>
</dbReference>